<feature type="transmembrane region" description="Helical" evidence="1">
    <location>
        <begin position="179"/>
        <end position="198"/>
    </location>
</feature>
<dbReference type="SUPFAM" id="SSF103473">
    <property type="entry name" value="MFS general substrate transporter"/>
    <property type="match status" value="1"/>
</dbReference>
<dbReference type="PANTHER" id="PTHR11360:SF290">
    <property type="entry name" value="MONOCARBOXYLATE MFS PERMEASE"/>
    <property type="match status" value="1"/>
</dbReference>
<feature type="transmembrane region" description="Helical" evidence="1">
    <location>
        <begin position="210"/>
        <end position="229"/>
    </location>
</feature>
<evidence type="ECO:0000259" key="2">
    <source>
        <dbReference type="PROSITE" id="PS50850"/>
    </source>
</evidence>
<dbReference type="PANTHER" id="PTHR11360">
    <property type="entry name" value="MONOCARBOXYLATE TRANSPORTER"/>
    <property type="match status" value="1"/>
</dbReference>
<evidence type="ECO:0000256" key="1">
    <source>
        <dbReference type="SAM" id="Phobius"/>
    </source>
</evidence>
<dbReference type="Pfam" id="PF07690">
    <property type="entry name" value="MFS_1"/>
    <property type="match status" value="1"/>
</dbReference>
<feature type="transmembrane region" description="Helical" evidence="1">
    <location>
        <begin position="14"/>
        <end position="37"/>
    </location>
</feature>
<keyword evidence="1" id="KW-1133">Transmembrane helix</keyword>
<accession>X1V6E2</accession>
<protein>
    <recommendedName>
        <fullName evidence="2">Major facilitator superfamily (MFS) profile domain-containing protein</fullName>
    </recommendedName>
</protein>
<dbReference type="GO" id="GO:0022857">
    <property type="term" value="F:transmembrane transporter activity"/>
    <property type="evidence" value="ECO:0007669"/>
    <property type="project" value="InterPro"/>
</dbReference>
<feature type="transmembrane region" description="Helical" evidence="1">
    <location>
        <begin position="49"/>
        <end position="69"/>
    </location>
</feature>
<comment type="caution">
    <text evidence="3">The sequence shown here is derived from an EMBL/GenBank/DDBJ whole genome shotgun (WGS) entry which is preliminary data.</text>
</comment>
<proteinExistence type="predicted"/>
<dbReference type="Gene3D" id="1.20.1250.20">
    <property type="entry name" value="MFS general substrate transporter like domains"/>
    <property type="match status" value="2"/>
</dbReference>
<feature type="transmembrane region" description="Helical" evidence="1">
    <location>
        <begin position="145"/>
        <end position="167"/>
    </location>
</feature>
<evidence type="ECO:0000313" key="3">
    <source>
        <dbReference type="EMBL" id="GAJ00315.1"/>
    </source>
</evidence>
<dbReference type="InterPro" id="IPR050327">
    <property type="entry name" value="Proton-linked_MCT"/>
</dbReference>
<dbReference type="PROSITE" id="PS50850">
    <property type="entry name" value="MFS"/>
    <property type="match status" value="1"/>
</dbReference>
<dbReference type="InterPro" id="IPR036259">
    <property type="entry name" value="MFS_trans_sf"/>
</dbReference>
<dbReference type="AlphaFoldDB" id="X1V6E2"/>
<dbReference type="EMBL" id="BARW01017234">
    <property type="protein sequence ID" value="GAJ00315.1"/>
    <property type="molecule type" value="Genomic_DNA"/>
</dbReference>
<feature type="domain" description="Major facilitator superfamily (MFS) profile" evidence="2">
    <location>
        <begin position="1"/>
        <end position="281"/>
    </location>
</feature>
<sequence length="281" mass="29701">GLGLLLLSRIDSLATFYGAFMLIAAGTSTCVGVVPIATVNNWFRRRATTVTGILVSGTAMGGLLVPLVTRLIDTFGWRSVMAILGFGAWGILLPLSFLFRHKPEQYGYLPDGDSSKNLLAGGGQPSAQGAELDIGVKQALKSRTFWHIAIGLTCHILVINAVVIHVMPYLSSIGIGRSSSSLVASAIPLTSILGRLSFGWLGDRFDKKRITALGFAMATLGLILFGYLATAGTWVLVPFLIFIGIGYGGPVPMMPALLREYFGRAKLGTLLGLVMGTAALG</sequence>
<dbReference type="InterPro" id="IPR020846">
    <property type="entry name" value="MFS_dom"/>
</dbReference>
<feature type="non-terminal residue" evidence="3">
    <location>
        <position position="281"/>
    </location>
</feature>
<name>X1V6E2_9ZZZZ</name>
<feature type="transmembrane region" description="Helical" evidence="1">
    <location>
        <begin position="235"/>
        <end position="258"/>
    </location>
</feature>
<dbReference type="InterPro" id="IPR011701">
    <property type="entry name" value="MFS"/>
</dbReference>
<gene>
    <name evidence="3" type="ORF">S12H4_29824</name>
</gene>
<keyword evidence="1" id="KW-0472">Membrane</keyword>
<feature type="non-terminal residue" evidence="3">
    <location>
        <position position="1"/>
    </location>
</feature>
<keyword evidence="1" id="KW-0812">Transmembrane</keyword>
<organism evidence="3">
    <name type="scientific">marine sediment metagenome</name>
    <dbReference type="NCBI Taxonomy" id="412755"/>
    <lineage>
        <taxon>unclassified sequences</taxon>
        <taxon>metagenomes</taxon>
        <taxon>ecological metagenomes</taxon>
    </lineage>
</organism>
<reference evidence="3" key="1">
    <citation type="journal article" date="2014" name="Front. Microbiol.">
        <title>High frequency of phylogenetically diverse reductive dehalogenase-homologous genes in deep subseafloor sedimentary metagenomes.</title>
        <authorList>
            <person name="Kawai M."/>
            <person name="Futagami T."/>
            <person name="Toyoda A."/>
            <person name="Takaki Y."/>
            <person name="Nishi S."/>
            <person name="Hori S."/>
            <person name="Arai W."/>
            <person name="Tsubouchi T."/>
            <person name="Morono Y."/>
            <person name="Uchiyama I."/>
            <person name="Ito T."/>
            <person name="Fujiyama A."/>
            <person name="Inagaki F."/>
            <person name="Takami H."/>
        </authorList>
    </citation>
    <scope>NUCLEOTIDE SEQUENCE</scope>
    <source>
        <strain evidence="3">Expedition CK06-06</strain>
    </source>
</reference>
<feature type="transmembrane region" description="Helical" evidence="1">
    <location>
        <begin position="75"/>
        <end position="99"/>
    </location>
</feature>